<dbReference type="EMBL" id="FNSO01000004">
    <property type="protein sequence ID" value="SED64028.1"/>
    <property type="molecule type" value="Genomic_DNA"/>
</dbReference>
<keyword evidence="2" id="KW-1185">Reference proteome</keyword>
<organism evidence="1 2">
    <name type="scientific">Amycolatopsis tolypomycina</name>
    <dbReference type="NCBI Taxonomy" id="208445"/>
    <lineage>
        <taxon>Bacteria</taxon>
        <taxon>Bacillati</taxon>
        <taxon>Actinomycetota</taxon>
        <taxon>Actinomycetes</taxon>
        <taxon>Pseudonocardiales</taxon>
        <taxon>Pseudonocardiaceae</taxon>
        <taxon>Amycolatopsis</taxon>
    </lineage>
</organism>
<gene>
    <name evidence="1" type="ORF">SAMN04489727_8696</name>
</gene>
<evidence type="ECO:0000313" key="1">
    <source>
        <dbReference type="EMBL" id="SED64028.1"/>
    </source>
</evidence>
<accession>A0A1H5CC12</accession>
<dbReference type="OrthoDB" id="4762448at2"/>
<proteinExistence type="predicted"/>
<evidence type="ECO:0000313" key="2">
    <source>
        <dbReference type="Proteomes" id="UP000199622"/>
    </source>
</evidence>
<dbReference type="STRING" id="208445.SAMN04489727_8696"/>
<dbReference type="Proteomes" id="UP000199622">
    <property type="component" value="Unassembled WGS sequence"/>
</dbReference>
<dbReference type="AlphaFoldDB" id="A0A1H5CC12"/>
<reference evidence="2" key="1">
    <citation type="submission" date="2016-10" db="EMBL/GenBank/DDBJ databases">
        <authorList>
            <person name="Varghese N."/>
            <person name="Submissions S."/>
        </authorList>
    </citation>
    <scope>NUCLEOTIDE SEQUENCE [LARGE SCALE GENOMIC DNA]</scope>
    <source>
        <strain evidence="2">DSM 44544</strain>
    </source>
</reference>
<name>A0A1H5CC12_9PSEU</name>
<protein>
    <submittedName>
        <fullName evidence="1">Uncharacterized protein</fullName>
    </submittedName>
</protein>
<sequence>MTEVQPFQSFDDRIAGRPAGRVLLEGVPEHLFRPLKKWMAEVLRNRPEELAEAVLLSLGWSHSTQYMVDALHDVPGPRLLSVIDAMLQLSGESDGCIIEAADLDRLDRILRLGRSAYKVADDGAHLTWRVDPTVESAFQSTVAAASKGTAELLGRAWYHAYRPEPDATGAYREAVRAVEEAFVPIVSPKNGRASLGTVVRDLRNQSDKWELVLVDGVDAPASIEPFVGLLDQLWQGQRSRHGGGATSRDQGQAEAEAAVHLAALAVQWLTSGALRRKLERAEHG</sequence>
<dbReference type="RefSeq" id="WP_143060795.1">
    <property type="nucleotide sequence ID" value="NZ_FNSO01000004.1"/>
</dbReference>